<protein>
    <submittedName>
        <fullName evidence="1">DUF4917 domain-containing protein</fullName>
    </submittedName>
</protein>
<organism evidence="1">
    <name type="scientific">Faucicola osloensis</name>
    <name type="common">Moraxella osloensis</name>
    <dbReference type="NCBI Taxonomy" id="34062"/>
    <lineage>
        <taxon>Bacteria</taxon>
        <taxon>Pseudomonadati</taxon>
        <taxon>Pseudomonadota</taxon>
        <taxon>Gammaproteobacteria</taxon>
        <taxon>Moraxellales</taxon>
        <taxon>Moraxellaceae</taxon>
        <taxon>Faucicola</taxon>
    </lineage>
</organism>
<keyword evidence="1" id="KW-0614">Plasmid</keyword>
<evidence type="ECO:0000313" key="1">
    <source>
        <dbReference type="EMBL" id="ATQ84258.1"/>
    </source>
</evidence>
<dbReference type="InterPro" id="IPR032581">
    <property type="entry name" value="DUF4917"/>
</dbReference>
<reference evidence="1" key="1">
    <citation type="submission" date="2017-10" db="EMBL/GenBank/DDBJ databases">
        <title>Complete Genome Sequence from Moraxella oslensis YHS isolated from human skin.</title>
        <authorList>
            <person name="Lee K."/>
            <person name="Lim J.Y."/>
            <person name="Hwang I."/>
        </authorList>
    </citation>
    <scope>NUCLEOTIDE SEQUENCE</scope>
    <source>
        <strain evidence="1">YHS</strain>
        <plasmid evidence="1">pYHS2</plasmid>
    </source>
</reference>
<dbReference type="AlphaFoldDB" id="A0A270AJC7"/>
<gene>
    <name evidence="1" type="ORF">YHS_09950</name>
</gene>
<geneLocation type="plasmid" evidence="1">
    <name>pYHS2</name>
</geneLocation>
<name>A0A270AJC7_FAUOS</name>
<accession>A0A270AJC7</accession>
<dbReference type="EMBL" id="CP024178">
    <property type="protein sequence ID" value="ATQ84258.1"/>
    <property type="molecule type" value="Genomic_DNA"/>
</dbReference>
<dbReference type="Pfam" id="PF16263">
    <property type="entry name" value="DUF4917"/>
    <property type="match status" value="1"/>
</dbReference>
<proteinExistence type="predicted"/>
<sequence>MIHNWDEIKDSGWDNLLLGNGFSTNVWSAYSYRSLYEYSLQHKIEPVLCSKVQAIFKELQTNNFEEVLKALAYAILVKKSVGEESDEYLTLYKTVQDNLFNTVHAVHVNYSAVKKSEIAEEIKSFKKVFTTCYDLILYWATFGVLSRHTIADFFWSSNSSFDPEDTDLYGNKSGFYYLHGALHLQQDLKGKVSKLSYTSASLPSKEEFSYQGNNTKVPLYISEGTSKYKLNKIQSNSYLTFCYKSFSEISGSLLVIGHSLDEDYDNHLVEAIRNNKALTKVAVSIYSELLDKDKLVKELEARLYRHGLELVFFESSSYALINDSVKVQA</sequence>